<feature type="compositionally biased region" description="Pro residues" evidence="1">
    <location>
        <begin position="233"/>
        <end position="242"/>
    </location>
</feature>
<feature type="transmembrane region" description="Helical" evidence="2">
    <location>
        <begin position="362"/>
        <end position="383"/>
    </location>
</feature>
<reference evidence="3" key="2">
    <citation type="submission" date="2020-09" db="EMBL/GenBank/DDBJ databases">
        <authorList>
            <person name="Sun Q."/>
            <person name="Ohkuma M."/>
        </authorList>
    </citation>
    <scope>NUCLEOTIDE SEQUENCE</scope>
    <source>
        <strain evidence="3">JCM 3302</strain>
    </source>
</reference>
<organism evidence="3 4">
    <name type="scientific">Streptomyces spiralis</name>
    <dbReference type="NCBI Taxonomy" id="66376"/>
    <lineage>
        <taxon>Bacteria</taxon>
        <taxon>Bacillati</taxon>
        <taxon>Actinomycetota</taxon>
        <taxon>Actinomycetes</taxon>
        <taxon>Kitasatosporales</taxon>
        <taxon>Streptomycetaceae</taxon>
        <taxon>Streptomyces</taxon>
    </lineage>
</organism>
<evidence type="ECO:0000256" key="1">
    <source>
        <dbReference type="SAM" id="MobiDB-lite"/>
    </source>
</evidence>
<keyword evidence="2" id="KW-0472">Membrane</keyword>
<name>A0A918ZWY8_9ACTN</name>
<keyword evidence="4" id="KW-1185">Reference proteome</keyword>
<feature type="transmembrane region" description="Helical" evidence="2">
    <location>
        <begin position="335"/>
        <end position="356"/>
    </location>
</feature>
<reference evidence="3" key="1">
    <citation type="journal article" date="2014" name="Int. J. Syst. Evol. Microbiol.">
        <title>Complete genome sequence of Corynebacterium casei LMG S-19264T (=DSM 44701T), isolated from a smear-ripened cheese.</title>
        <authorList>
            <consortium name="US DOE Joint Genome Institute (JGI-PGF)"/>
            <person name="Walter F."/>
            <person name="Albersmeier A."/>
            <person name="Kalinowski J."/>
            <person name="Ruckert C."/>
        </authorList>
    </citation>
    <scope>NUCLEOTIDE SEQUENCE</scope>
    <source>
        <strain evidence="3">JCM 3302</strain>
    </source>
</reference>
<protein>
    <submittedName>
        <fullName evidence="3">Uncharacterized protein</fullName>
    </submittedName>
</protein>
<comment type="caution">
    <text evidence="3">The sequence shown here is derived from an EMBL/GenBank/DDBJ whole genome shotgun (WGS) entry which is preliminary data.</text>
</comment>
<dbReference type="RefSeq" id="WP_189900601.1">
    <property type="nucleotide sequence ID" value="NZ_BNBC01000012.1"/>
</dbReference>
<dbReference type="Proteomes" id="UP000641386">
    <property type="component" value="Unassembled WGS sequence"/>
</dbReference>
<feature type="region of interest" description="Disordered" evidence="1">
    <location>
        <begin position="172"/>
        <end position="242"/>
    </location>
</feature>
<feature type="transmembrane region" description="Helical" evidence="2">
    <location>
        <begin position="21"/>
        <end position="40"/>
    </location>
</feature>
<feature type="transmembrane region" description="Helical" evidence="2">
    <location>
        <begin position="149"/>
        <end position="167"/>
    </location>
</feature>
<evidence type="ECO:0000256" key="2">
    <source>
        <dbReference type="SAM" id="Phobius"/>
    </source>
</evidence>
<feature type="transmembrane region" description="Helical" evidence="2">
    <location>
        <begin position="93"/>
        <end position="117"/>
    </location>
</feature>
<evidence type="ECO:0000313" key="4">
    <source>
        <dbReference type="Proteomes" id="UP000641386"/>
    </source>
</evidence>
<sequence length="442" mass="44014">MLALRLTRVAHPAVQLRRLTVAAASAGTGFLLLSSLAYALRHPDDPSAALLRLSWCAVPLAATAYLAVAVARTDPGTRPRSALSALGLGPGRLMAVSAATTALACSFGALLALLVFLQLRGGGLADLPFDGAASHFLAADKPLPVPGTLILLAIVPALASAAVALALRPRETKPPARAREAKGGATEPARSAKVQADAGGSPAEGTGAPSGVLLEDAPGPEDDPEPGEADPQRPLPPRRPPTGLPWGIAVLAAGLAVEAYAGRTPASSGASTTALPGGLAADSTPVLVGWLLTALGLALAGPGLTHLCGRLLQAAGPGAVRLLAGRILMEEAGRIGRPLGVVCAVASGAYAMGVLYEGSTPVLGPLTALGTLLVAGCTVATLLTAAVEARQARADVTAALLRLGAPATTLRSAAALRAGVLLAVFVPLTFLIADLAALPLTR</sequence>
<feature type="compositionally biased region" description="Basic and acidic residues" evidence="1">
    <location>
        <begin position="172"/>
        <end position="182"/>
    </location>
</feature>
<feature type="compositionally biased region" description="Acidic residues" evidence="1">
    <location>
        <begin position="218"/>
        <end position="228"/>
    </location>
</feature>
<keyword evidence="2" id="KW-1133">Transmembrane helix</keyword>
<dbReference type="EMBL" id="BNBC01000012">
    <property type="protein sequence ID" value="GHE74199.1"/>
    <property type="molecule type" value="Genomic_DNA"/>
</dbReference>
<feature type="transmembrane region" description="Helical" evidence="2">
    <location>
        <begin position="420"/>
        <end position="440"/>
    </location>
</feature>
<dbReference type="AlphaFoldDB" id="A0A918ZWY8"/>
<proteinExistence type="predicted"/>
<gene>
    <name evidence="3" type="ORF">GCM10014715_31000</name>
</gene>
<evidence type="ECO:0000313" key="3">
    <source>
        <dbReference type="EMBL" id="GHE74199.1"/>
    </source>
</evidence>
<keyword evidence="2" id="KW-0812">Transmembrane</keyword>
<feature type="transmembrane region" description="Helical" evidence="2">
    <location>
        <begin position="52"/>
        <end position="72"/>
    </location>
</feature>
<accession>A0A918ZWY8</accession>